<proteinExistence type="predicted"/>
<dbReference type="Proteomes" id="UP000813462">
    <property type="component" value="Unassembled WGS sequence"/>
</dbReference>
<evidence type="ECO:0000313" key="2">
    <source>
        <dbReference type="Proteomes" id="UP000813462"/>
    </source>
</evidence>
<gene>
    <name evidence="1" type="ORF">FEM48_Zijuj06G0111700</name>
</gene>
<dbReference type="EMBL" id="JAEACU010000006">
    <property type="protein sequence ID" value="KAH7524366.1"/>
    <property type="molecule type" value="Genomic_DNA"/>
</dbReference>
<evidence type="ECO:0000313" key="1">
    <source>
        <dbReference type="EMBL" id="KAH7524366.1"/>
    </source>
</evidence>
<sequence length="142" mass="16304">MTIKDKTEESAKLSLELNGLKSSLQSLHDDLQAERSVRDMAQVSLNAAQSDNLVIKQKFENDVQNIMGKIDMSSVLVQKLQSEVKTIANKLKISFEAEEHYAQQHRELLSDWTKSNIYILMFEWYSTSLRLKADDDRIITVV</sequence>
<protein>
    <submittedName>
        <fullName evidence="1">Uncharacterized protein</fullName>
    </submittedName>
</protein>
<dbReference type="PANTHER" id="PTHR34452">
    <property type="entry name" value="MYOSIN HEAVY CHAIN-RELATED PROTEIN"/>
    <property type="match status" value="1"/>
</dbReference>
<dbReference type="PANTHER" id="PTHR34452:SF1">
    <property type="entry name" value="SPORULATION-SPECIFIC PROTEIN"/>
    <property type="match status" value="1"/>
</dbReference>
<reference evidence="1" key="1">
    <citation type="journal article" date="2021" name="Front. Plant Sci.">
        <title>Chromosome-Scale Genome Assembly for Chinese Sour Jujube and Insights Into Its Genome Evolution and Domestication Signature.</title>
        <authorList>
            <person name="Shen L.-Y."/>
            <person name="Luo H."/>
            <person name="Wang X.-L."/>
            <person name="Wang X.-M."/>
            <person name="Qiu X.-J."/>
            <person name="Liu H."/>
            <person name="Zhou S.-S."/>
            <person name="Jia K.-H."/>
            <person name="Nie S."/>
            <person name="Bao Y.-T."/>
            <person name="Zhang R.-G."/>
            <person name="Yun Q.-Z."/>
            <person name="Chai Y.-H."/>
            <person name="Lu J.-Y."/>
            <person name="Li Y."/>
            <person name="Zhao S.-W."/>
            <person name="Mao J.-F."/>
            <person name="Jia S.-G."/>
            <person name="Mao Y.-M."/>
        </authorList>
    </citation>
    <scope>NUCLEOTIDE SEQUENCE</scope>
    <source>
        <strain evidence="1">AT0</strain>
        <tissue evidence="1">Leaf</tissue>
    </source>
</reference>
<organism evidence="1 2">
    <name type="scientific">Ziziphus jujuba var. spinosa</name>
    <dbReference type="NCBI Taxonomy" id="714518"/>
    <lineage>
        <taxon>Eukaryota</taxon>
        <taxon>Viridiplantae</taxon>
        <taxon>Streptophyta</taxon>
        <taxon>Embryophyta</taxon>
        <taxon>Tracheophyta</taxon>
        <taxon>Spermatophyta</taxon>
        <taxon>Magnoliopsida</taxon>
        <taxon>eudicotyledons</taxon>
        <taxon>Gunneridae</taxon>
        <taxon>Pentapetalae</taxon>
        <taxon>rosids</taxon>
        <taxon>fabids</taxon>
        <taxon>Rosales</taxon>
        <taxon>Rhamnaceae</taxon>
        <taxon>Paliureae</taxon>
        <taxon>Ziziphus</taxon>
    </lineage>
</organism>
<dbReference type="AlphaFoldDB" id="A0A978V8Y1"/>
<name>A0A978V8Y1_ZIZJJ</name>
<comment type="caution">
    <text evidence="1">The sequence shown here is derived from an EMBL/GenBank/DDBJ whole genome shotgun (WGS) entry which is preliminary data.</text>
</comment>
<accession>A0A978V8Y1</accession>